<reference evidence="2" key="1">
    <citation type="submission" date="2015-04" db="EMBL/GenBank/DDBJ databases">
        <title>The genome sequence of the plant pathogenic Rhizarian Plasmodiophora brassicae reveals insights in its biotrophic life cycle and the origin of chitin synthesis.</title>
        <authorList>
            <person name="Schwelm A."/>
            <person name="Fogelqvist J."/>
            <person name="Knaust A."/>
            <person name="Julke S."/>
            <person name="Lilja T."/>
            <person name="Dhandapani V."/>
            <person name="Bonilla-Rosso G."/>
            <person name="Karlsson M."/>
            <person name="Shevchenko A."/>
            <person name="Choi S.R."/>
            <person name="Kim H.G."/>
            <person name="Park J.Y."/>
            <person name="Lim Y.P."/>
            <person name="Ludwig-Muller J."/>
            <person name="Dixelius C."/>
        </authorList>
    </citation>
    <scope>NUCLEOTIDE SEQUENCE</scope>
    <source>
        <tissue evidence="2">Potato root galls</tissue>
    </source>
</reference>
<evidence type="ECO:0000259" key="1">
    <source>
        <dbReference type="Pfam" id="PF12807"/>
    </source>
</evidence>
<sequence length="1257" mass="141652">MGDICPLLETWYGLSSAYDQLHKADTRSTAHDLDNEFQTALHHPSGTPQTLRRRALLIQNILQRFSVKTMHLVKEIVSKNVDRHSTTIDGIDLTFVNPDEISKYSARLRSLSMMSHIQTESGPSVHIPLAALLSYNMVHVYAQCTPSLGPELHRVRIMFDGTVNCRSCANSSRLYFMGDNDEKSAGISHRPEMIMAECITLPDNDNGSCSSVYDARMIKLARLFNSINPRKKNGGSFPMDKSISSILHEYGIRCRYLNTIRTKVRSRYMRERLLQEIVYRCVKTIIRRRAWDQSCQWFEPIRSLILPSLHDQWAAQLIQLAHDKFGASFTYKSRIAITKLLSSNGLLCRVLVSCGYRSSIDESEAAAIRRSLLENAYDDLEQISARVKLIAPCQGNSDLKAMGSSLRRWIRSISRSKGYRHRYHEVVLGKLVHVYAIMHTESPQTAFDGIATAVRHLQDIVDGDQDRCHALAQAAVVLSNLGYHELAFTSVVNLTLSPTENASVIAVLEGGRGLLCRRTETLMACSKQYDHSSLPPNQPMLVSKLDLIDSLLDLKRFHSASDILTEFKSWTDTIVQSANLLIRYSLVLAGINMALNDYNGLTGLLEQTVMIAKRDLIGSDRTLLISALQSLADLQANVHHRYGIAASLLESALVEARKLYGPDTYNLETVRILLSLSNVSRAGGRLEKGDHAHKLAASCCRHILNISTITSIRLAALVQLGRVYNEVGSKASHEIWQQAWKTASSGNANIIDLLEVSREYSRFVDSANEKIDLLQTAANAADQGYGVGNEVSTAVTIELIEAMARAGRIEDASTVLIDLGNNLPSLQPGQFLTSNILYCLAKSDMLESSYDFLAMKLALSKTLSCIESVADVHQPFSPDTVFSLISALVRSSHRIGEFDSANRIVQRAVLLYQRLYRDRHHIPNMLHLLSAVFAKLQRFDIERAVVVEAWEISREMAFDETGNRLGSFSLRVKDRESFLVFARITIDYVRILGRESMPSLVFAALDEVVLFLGQDENRPNVANLLMMVRQAYAHELYKIKDPREGDILELMLKSQGKSRDYQTALNYARLALAHGRSNRMESRLLHMKSALSILNPMVPDANALRQFVMRSFRRQRIDTNLYDDKYNYDPGSKSHPIRWPIVSPDRLVELRKYLLFQLKRYDRGPEPRYDFVAMTLIEVGEICHVERLFTKSAMYLKRAQSLIADRRLSIVVPNFPERHVELNAEKVTDSSICKVQRSSIQTGATPIANLNDKLFIN</sequence>
<dbReference type="InterPro" id="IPR033646">
    <property type="entry name" value="CLU-central"/>
</dbReference>
<accession>A0A0H5RTA5</accession>
<organism evidence="2">
    <name type="scientific">Spongospora subterranea</name>
    <dbReference type="NCBI Taxonomy" id="70186"/>
    <lineage>
        <taxon>Eukaryota</taxon>
        <taxon>Sar</taxon>
        <taxon>Rhizaria</taxon>
        <taxon>Endomyxa</taxon>
        <taxon>Phytomyxea</taxon>
        <taxon>Plasmodiophorida</taxon>
        <taxon>Plasmodiophoridae</taxon>
        <taxon>Spongospora</taxon>
    </lineage>
</organism>
<dbReference type="AlphaFoldDB" id="A0A0H5RTA5"/>
<proteinExistence type="predicted"/>
<evidence type="ECO:0000313" key="2">
    <source>
        <dbReference type="EMBL" id="CRZ11969.1"/>
    </source>
</evidence>
<feature type="domain" description="CLU central" evidence="1">
    <location>
        <begin position="236"/>
        <end position="288"/>
    </location>
</feature>
<dbReference type="InterPro" id="IPR011990">
    <property type="entry name" value="TPR-like_helical_dom_sf"/>
</dbReference>
<dbReference type="EMBL" id="HACM01011527">
    <property type="protein sequence ID" value="CRZ11969.1"/>
    <property type="molecule type" value="Transcribed_RNA"/>
</dbReference>
<dbReference type="Pfam" id="PF12807">
    <property type="entry name" value="eIF3_p135"/>
    <property type="match status" value="1"/>
</dbReference>
<protein>
    <recommendedName>
        <fullName evidence="1">CLU central domain-containing protein</fullName>
    </recommendedName>
</protein>
<dbReference type="Gene3D" id="1.25.40.10">
    <property type="entry name" value="Tetratricopeptide repeat domain"/>
    <property type="match status" value="1"/>
</dbReference>
<name>A0A0H5RTA5_9EUKA</name>